<name>A0A8J4BQR4_9CHLO</name>
<gene>
    <name evidence="2" type="ORF">Vafri_20434</name>
</gene>
<feature type="non-terminal residue" evidence="2">
    <location>
        <position position="113"/>
    </location>
</feature>
<keyword evidence="3" id="KW-1185">Reference proteome</keyword>
<comment type="caution">
    <text evidence="2">The sequence shown here is derived from an EMBL/GenBank/DDBJ whole genome shotgun (WGS) entry which is preliminary data.</text>
</comment>
<evidence type="ECO:0000313" key="2">
    <source>
        <dbReference type="EMBL" id="GIL66921.1"/>
    </source>
</evidence>
<evidence type="ECO:0000313" key="3">
    <source>
        <dbReference type="Proteomes" id="UP000747399"/>
    </source>
</evidence>
<evidence type="ECO:0000256" key="1">
    <source>
        <dbReference type="SAM" id="MobiDB-lite"/>
    </source>
</evidence>
<protein>
    <submittedName>
        <fullName evidence="2">Uncharacterized protein</fullName>
    </submittedName>
</protein>
<accession>A0A8J4BQR4</accession>
<dbReference type="AlphaFoldDB" id="A0A8J4BQR4"/>
<sequence>MTMELPAAAEAEPSWTAATVTDAAMVAIPAASVADPATETVKTRAALLSRITALERSWSSEPESRQVGPRHGNGSSAARLPRKTLPQINKEAVSYMRAGDPLGAAAALTLLMR</sequence>
<dbReference type="EMBL" id="BNCO01000092">
    <property type="protein sequence ID" value="GIL66921.1"/>
    <property type="molecule type" value="Genomic_DNA"/>
</dbReference>
<organism evidence="2 3">
    <name type="scientific">Volvox africanus</name>
    <dbReference type="NCBI Taxonomy" id="51714"/>
    <lineage>
        <taxon>Eukaryota</taxon>
        <taxon>Viridiplantae</taxon>
        <taxon>Chlorophyta</taxon>
        <taxon>core chlorophytes</taxon>
        <taxon>Chlorophyceae</taxon>
        <taxon>CS clade</taxon>
        <taxon>Chlamydomonadales</taxon>
        <taxon>Volvocaceae</taxon>
        <taxon>Volvox</taxon>
    </lineage>
</organism>
<reference evidence="2" key="1">
    <citation type="journal article" date="2021" name="Proc. Natl. Acad. Sci. U.S.A.">
        <title>Three genomes in the algal genus Volvox reveal the fate of a haploid sex-determining region after a transition to homothallism.</title>
        <authorList>
            <person name="Yamamoto K."/>
            <person name="Hamaji T."/>
            <person name="Kawai-Toyooka H."/>
            <person name="Matsuzaki R."/>
            <person name="Takahashi F."/>
            <person name="Nishimura Y."/>
            <person name="Kawachi M."/>
            <person name="Noguchi H."/>
            <person name="Minakuchi Y."/>
            <person name="Umen J.G."/>
            <person name="Toyoda A."/>
            <person name="Nozaki H."/>
        </authorList>
    </citation>
    <scope>NUCLEOTIDE SEQUENCE</scope>
    <source>
        <strain evidence="2">NIES-3780</strain>
    </source>
</reference>
<dbReference type="Proteomes" id="UP000747399">
    <property type="component" value="Unassembled WGS sequence"/>
</dbReference>
<proteinExistence type="predicted"/>
<feature type="region of interest" description="Disordered" evidence="1">
    <location>
        <begin position="57"/>
        <end position="84"/>
    </location>
</feature>